<evidence type="ECO:0000259" key="1">
    <source>
        <dbReference type="Pfam" id="PF18299"/>
    </source>
</evidence>
<protein>
    <recommendedName>
        <fullName evidence="1">ATP-grasp domain-containing protein</fullName>
    </recommendedName>
</protein>
<reference evidence="2" key="1">
    <citation type="journal article" date="2015" name="Nature">
        <title>Complex archaea that bridge the gap between prokaryotes and eukaryotes.</title>
        <authorList>
            <person name="Spang A."/>
            <person name="Saw J.H."/>
            <person name="Jorgensen S.L."/>
            <person name="Zaremba-Niedzwiedzka K."/>
            <person name="Martijn J."/>
            <person name="Lind A.E."/>
            <person name="van Eijk R."/>
            <person name="Schleper C."/>
            <person name="Guy L."/>
            <person name="Ettema T.J."/>
        </authorList>
    </citation>
    <scope>NUCLEOTIDE SEQUENCE</scope>
</reference>
<evidence type="ECO:0000313" key="2">
    <source>
        <dbReference type="EMBL" id="KKL23321.1"/>
    </source>
</evidence>
<proteinExistence type="predicted"/>
<dbReference type="EMBL" id="LAZR01037017">
    <property type="protein sequence ID" value="KKL23321.1"/>
    <property type="molecule type" value="Genomic_DNA"/>
</dbReference>
<feature type="domain" description="ATP-grasp" evidence="1">
    <location>
        <begin position="15"/>
        <end position="148"/>
    </location>
</feature>
<name>A0A0F9E085_9ZZZZ</name>
<dbReference type="InterPro" id="IPR041261">
    <property type="entry name" value="R2K_2"/>
</dbReference>
<gene>
    <name evidence="2" type="ORF">LCGC14_2426540</name>
</gene>
<organism evidence="2">
    <name type="scientific">marine sediment metagenome</name>
    <dbReference type="NCBI Taxonomy" id="412755"/>
    <lineage>
        <taxon>unclassified sequences</taxon>
        <taxon>metagenomes</taxon>
        <taxon>ecological metagenomes</taxon>
    </lineage>
</organism>
<accession>A0A0F9E085</accession>
<dbReference type="Pfam" id="PF18299">
    <property type="entry name" value="R2K_2"/>
    <property type="match status" value="1"/>
</dbReference>
<dbReference type="AlphaFoldDB" id="A0A0F9E085"/>
<comment type="caution">
    <text evidence="2">The sequence shown here is derived from an EMBL/GenBank/DDBJ whole genome shotgun (WGS) entry which is preliminary data.</text>
</comment>
<sequence>MRDYYYDKMGVDDCIFIRPDSGAKTFYGNIFPKDELDFELKTMKGYAGLPLDEILVIIASPKIIEKEWRIVIVDRKPISASQYKVDDKLNEKEGCDVDVWSLASKIAKDVWQPDRAYTLDICLSDGRYHLLEANSFSCSGLYDCPVKNIVTQVSRVALEEWKEYNEV</sequence>